<protein>
    <submittedName>
        <fullName evidence="1">Uncharacterized protein</fullName>
    </submittedName>
</protein>
<keyword evidence="2" id="KW-1185">Reference proteome</keyword>
<evidence type="ECO:0000313" key="1">
    <source>
        <dbReference type="EMBL" id="MEY9321338.1"/>
    </source>
</evidence>
<evidence type="ECO:0000313" key="2">
    <source>
        <dbReference type="Proteomes" id="UP001565471"/>
    </source>
</evidence>
<proteinExistence type="predicted"/>
<reference evidence="1 2" key="1">
    <citation type="submission" date="2024-07" db="EMBL/GenBank/DDBJ databases">
        <title>Genomic Encyclopedia of Type Strains, Phase V (KMG-V): Genome sequencing to study the core and pangenomes of soil and plant-associated prokaryotes.</title>
        <authorList>
            <person name="Whitman W."/>
        </authorList>
    </citation>
    <scope>NUCLEOTIDE SEQUENCE [LARGE SCALE GENOMIC DNA]</scope>
    <source>
        <strain evidence="1 2">USDA 415</strain>
    </source>
</reference>
<organism evidence="1 2">
    <name type="scientific">Bradyrhizobium elkanii</name>
    <dbReference type="NCBI Taxonomy" id="29448"/>
    <lineage>
        <taxon>Bacteria</taxon>
        <taxon>Pseudomonadati</taxon>
        <taxon>Pseudomonadota</taxon>
        <taxon>Alphaproteobacteria</taxon>
        <taxon>Hyphomicrobiales</taxon>
        <taxon>Nitrobacteraceae</taxon>
        <taxon>Bradyrhizobium</taxon>
    </lineage>
</organism>
<dbReference type="Proteomes" id="UP001565471">
    <property type="component" value="Unassembled WGS sequence"/>
</dbReference>
<comment type="caution">
    <text evidence="1">The sequence shown here is derived from an EMBL/GenBank/DDBJ whole genome shotgun (WGS) entry which is preliminary data.</text>
</comment>
<dbReference type="EMBL" id="JBGBZA010000002">
    <property type="protein sequence ID" value="MEY9321338.1"/>
    <property type="molecule type" value="Genomic_DNA"/>
</dbReference>
<gene>
    <name evidence="1" type="ORF">ABIF29_008137</name>
</gene>
<name>A0ABV4FD12_BRAEL</name>
<sequence>MTIGPLLDSVRLHSHSHHASLCYKLAGSLLAPPLE</sequence>
<accession>A0ABV4FD12</accession>